<keyword evidence="2" id="KW-1185">Reference proteome</keyword>
<dbReference type="SFLD" id="SFLDG01135">
    <property type="entry name" value="C1.5.6:_HAD__Beta-PGM__Phospha"/>
    <property type="match status" value="1"/>
</dbReference>
<dbReference type="SUPFAM" id="SSF56784">
    <property type="entry name" value="HAD-like"/>
    <property type="match status" value="1"/>
</dbReference>
<dbReference type="InterPro" id="IPR041492">
    <property type="entry name" value="HAD_2"/>
</dbReference>
<dbReference type="InterPro" id="IPR006439">
    <property type="entry name" value="HAD-SF_hydro_IA"/>
</dbReference>
<proteinExistence type="predicted"/>
<dbReference type="GO" id="GO:0008967">
    <property type="term" value="F:phosphoglycolate phosphatase activity"/>
    <property type="evidence" value="ECO:0007669"/>
    <property type="project" value="TreeGrafter"/>
</dbReference>
<dbReference type="PRINTS" id="PR00413">
    <property type="entry name" value="HADHALOGNASE"/>
</dbReference>
<dbReference type="SFLD" id="SFLDS00003">
    <property type="entry name" value="Haloacid_Dehalogenase"/>
    <property type="match status" value="1"/>
</dbReference>
<dbReference type="FunFam" id="3.40.50.1000:FF:000022">
    <property type="entry name" value="Phosphoglycolate phosphatase"/>
    <property type="match status" value="1"/>
</dbReference>
<dbReference type="NCBIfam" id="TIGR01509">
    <property type="entry name" value="HAD-SF-IA-v3"/>
    <property type="match status" value="1"/>
</dbReference>
<organism evidence="1 2">
    <name type="scientific">Desemzia incerta</name>
    <dbReference type="NCBI Taxonomy" id="82801"/>
    <lineage>
        <taxon>Bacteria</taxon>
        <taxon>Bacillati</taxon>
        <taxon>Bacillota</taxon>
        <taxon>Bacilli</taxon>
        <taxon>Lactobacillales</taxon>
        <taxon>Carnobacteriaceae</taxon>
        <taxon>Desemzia</taxon>
    </lineage>
</organism>
<dbReference type="OrthoDB" id="9807630at2"/>
<dbReference type="EMBL" id="FOXW01000005">
    <property type="protein sequence ID" value="SFQ33923.1"/>
    <property type="molecule type" value="Genomic_DNA"/>
</dbReference>
<dbReference type="Gene3D" id="3.40.50.1000">
    <property type="entry name" value="HAD superfamily/HAD-like"/>
    <property type="match status" value="1"/>
</dbReference>
<evidence type="ECO:0000313" key="2">
    <source>
        <dbReference type="Proteomes" id="UP000199136"/>
    </source>
</evidence>
<sequence>MSIETVLFDFDGTLADSNALINQSHLSVLEEYFPGEYTLESVRKFNGPSLQTTYQLLDPEKSEEMIAKYRDYNAVYHDQMIRLFEGVEENLRLLKEKGIRLAVVSTKRNDVLEKGIRHLNLEGLFEVVIGAEDYTHFKPNPEPIYTAMARLNCQHSTTIMVGDNGHDILAAKNAGILSVFVGWSEKTPEEIAPFEPGVTVPTMAALTDFILDKETLVVEERRG</sequence>
<dbReference type="InterPro" id="IPR050155">
    <property type="entry name" value="HAD-like_hydrolase_sf"/>
</dbReference>
<name>A0A1I5XPP1_9LACT</name>
<dbReference type="RefSeq" id="WP_092480690.1">
    <property type="nucleotide sequence ID" value="NZ_FOXW01000005.1"/>
</dbReference>
<dbReference type="NCBIfam" id="TIGR01549">
    <property type="entry name" value="HAD-SF-IA-v1"/>
    <property type="match status" value="1"/>
</dbReference>
<dbReference type="GO" id="GO:0005829">
    <property type="term" value="C:cytosol"/>
    <property type="evidence" value="ECO:0007669"/>
    <property type="project" value="TreeGrafter"/>
</dbReference>
<dbReference type="PANTHER" id="PTHR43434:SF26">
    <property type="entry name" value="PYROPHOSPHATASE PPAX"/>
    <property type="match status" value="1"/>
</dbReference>
<dbReference type="SFLD" id="SFLDG01129">
    <property type="entry name" value="C1.5:_HAD__Beta-PGM__Phosphata"/>
    <property type="match status" value="1"/>
</dbReference>
<gene>
    <name evidence="1" type="ORF">SAMN04488506_1540</name>
</gene>
<dbReference type="AlphaFoldDB" id="A0A1I5XPP1"/>
<dbReference type="PANTHER" id="PTHR43434">
    <property type="entry name" value="PHOSPHOGLYCOLATE PHOSPHATASE"/>
    <property type="match status" value="1"/>
</dbReference>
<dbReference type="Pfam" id="PF13419">
    <property type="entry name" value="HAD_2"/>
    <property type="match status" value="1"/>
</dbReference>
<evidence type="ECO:0000313" key="1">
    <source>
        <dbReference type="EMBL" id="SFQ33923.1"/>
    </source>
</evidence>
<accession>A0A1I5XPP1</accession>
<dbReference type="InterPro" id="IPR023198">
    <property type="entry name" value="PGP-like_dom2"/>
</dbReference>
<dbReference type="InterPro" id="IPR036412">
    <property type="entry name" value="HAD-like_sf"/>
</dbReference>
<dbReference type="Proteomes" id="UP000199136">
    <property type="component" value="Unassembled WGS sequence"/>
</dbReference>
<protein>
    <submittedName>
        <fullName evidence="1">Pyrophosphatase PpaX</fullName>
    </submittedName>
</protein>
<reference evidence="1 2" key="1">
    <citation type="submission" date="2016-10" db="EMBL/GenBank/DDBJ databases">
        <authorList>
            <person name="de Groot N.N."/>
        </authorList>
    </citation>
    <scope>NUCLEOTIDE SEQUENCE [LARGE SCALE GENOMIC DNA]</scope>
    <source>
        <strain evidence="1 2">DSM 20581</strain>
    </source>
</reference>
<dbReference type="InterPro" id="IPR023214">
    <property type="entry name" value="HAD_sf"/>
</dbReference>
<dbReference type="NCBIfam" id="NF009804">
    <property type="entry name" value="PRK13288.1"/>
    <property type="match status" value="1"/>
</dbReference>
<dbReference type="STRING" id="82801.SAMN04488506_1540"/>
<dbReference type="GO" id="GO:0006281">
    <property type="term" value="P:DNA repair"/>
    <property type="evidence" value="ECO:0007669"/>
    <property type="project" value="TreeGrafter"/>
</dbReference>
<dbReference type="Gene3D" id="1.10.150.240">
    <property type="entry name" value="Putative phosphatase, domain 2"/>
    <property type="match status" value="1"/>
</dbReference>